<dbReference type="AlphaFoldDB" id="G7IN23"/>
<protein>
    <submittedName>
        <fullName evidence="1 2">Uncharacterized protein</fullName>
    </submittedName>
</protein>
<dbReference type="Proteomes" id="UP000002051">
    <property type="component" value="Chromosome 2"/>
</dbReference>
<dbReference type="EnsemblPlants" id="AES65226">
    <property type="protein sequence ID" value="AES65226"/>
    <property type="gene ID" value="MTR_2g036870"/>
</dbReference>
<proteinExistence type="predicted"/>
<sequence>MKSTVACGVPVPWQGSLYIKAKGACIKDRKGKGLVREGLEDWQFESNVTYAWEGFDAKKREIWKGGPIWVQSPDLRLRTWIGG</sequence>
<gene>
    <name evidence="1" type="ordered locus">MTR_2g036870</name>
</gene>
<reference evidence="1 3" key="2">
    <citation type="journal article" date="2014" name="BMC Genomics">
        <title>An improved genome release (version Mt4.0) for the model legume Medicago truncatula.</title>
        <authorList>
            <person name="Tang H."/>
            <person name="Krishnakumar V."/>
            <person name="Bidwell S."/>
            <person name="Rosen B."/>
            <person name="Chan A."/>
            <person name="Zhou S."/>
            <person name="Gentzbittel L."/>
            <person name="Childs K.L."/>
            <person name="Yandell M."/>
            <person name="Gundlach H."/>
            <person name="Mayer K.F."/>
            <person name="Schwartz D.C."/>
            <person name="Town C.D."/>
        </authorList>
    </citation>
    <scope>GENOME REANNOTATION</scope>
    <source>
        <strain evidence="2 3">cv. Jemalong A17</strain>
    </source>
</reference>
<evidence type="ECO:0000313" key="2">
    <source>
        <dbReference type="EnsemblPlants" id="AES65226"/>
    </source>
</evidence>
<accession>G7IN23</accession>
<reference evidence="1 3" key="1">
    <citation type="journal article" date="2011" name="Nature">
        <title>The Medicago genome provides insight into the evolution of rhizobial symbioses.</title>
        <authorList>
            <person name="Young N.D."/>
            <person name="Debelle F."/>
            <person name="Oldroyd G.E."/>
            <person name="Geurts R."/>
            <person name="Cannon S.B."/>
            <person name="Udvardi M.K."/>
            <person name="Benedito V.A."/>
            <person name="Mayer K.F."/>
            <person name="Gouzy J."/>
            <person name="Schoof H."/>
            <person name="Van de Peer Y."/>
            <person name="Proost S."/>
            <person name="Cook D.R."/>
            <person name="Meyers B.C."/>
            <person name="Spannagl M."/>
            <person name="Cheung F."/>
            <person name="De Mita S."/>
            <person name="Krishnakumar V."/>
            <person name="Gundlach H."/>
            <person name="Zhou S."/>
            <person name="Mudge J."/>
            <person name="Bharti A.K."/>
            <person name="Murray J.D."/>
            <person name="Naoumkina M.A."/>
            <person name="Rosen B."/>
            <person name="Silverstein K.A."/>
            <person name="Tang H."/>
            <person name="Rombauts S."/>
            <person name="Zhao P.X."/>
            <person name="Zhou P."/>
            <person name="Barbe V."/>
            <person name="Bardou P."/>
            <person name="Bechner M."/>
            <person name="Bellec A."/>
            <person name="Berger A."/>
            <person name="Berges H."/>
            <person name="Bidwell S."/>
            <person name="Bisseling T."/>
            <person name="Choisne N."/>
            <person name="Couloux A."/>
            <person name="Denny R."/>
            <person name="Deshpande S."/>
            <person name="Dai X."/>
            <person name="Doyle J.J."/>
            <person name="Dudez A.M."/>
            <person name="Farmer A.D."/>
            <person name="Fouteau S."/>
            <person name="Franken C."/>
            <person name="Gibelin C."/>
            <person name="Gish J."/>
            <person name="Goldstein S."/>
            <person name="Gonzalez A.J."/>
            <person name="Green P.J."/>
            <person name="Hallab A."/>
            <person name="Hartog M."/>
            <person name="Hua A."/>
            <person name="Humphray S.J."/>
            <person name="Jeong D.H."/>
            <person name="Jing Y."/>
            <person name="Jocker A."/>
            <person name="Kenton S.M."/>
            <person name="Kim D.J."/>
            <person name="Klee K."/>
            <person name="Lai H."/>
            <person name="Lang C."/>
            <person name="Lin S."/>
            <person name="Macmil S.L."/>
            <person name="Magdelenat G."/>
            <person name="Matthews L."/>
            <person name="McCorrison J."/>
            <person name="Monaghan E.L."/>
            <person name="Mun J.H."/>
            <person name="Najar F.Z."/>
            <person name="Nicholson C."/>
            <person name="Noirot C."/>
            <person name="O'Bleness M."/>
            <person name="Paule C.R."/>
            <person name="Poulain J."/>
            <person name="Prion F."/>
            <person name="Qin B."/>
            <person name="Qu C."/>
            <person name="Retzel E.F."/>
            <person name="Riddle C."/>
            <person name="Sallet E."/>
            <person name="Samain S."/>
            <person name="Samson N."/>
            <person name="Sanders I."/>
            <person name="Saurat O."/>
            <person name="Scarpelli C."/>
            <person name="Schiex T."/>
            <person name="Segurens B."/>
            <person name="Severin A.J."/>
            <person name="Sherrier D.J."/>
            <person name="Shi R."/>
            <person name="Sims S."/>
            <person name="Singer S.R."/>
            <person name="Sinharoy S."/>
            <person name="Sterck L."/>
            <person name="Viollet A."/>
            <person name="Wang B.B."/>
            <person name="Wang K."/>
            <person name="Wang M."/>
            <person name="Wang X."/>
            <person name="Warfsmann J."/>
            <person name="Weissenbach J."/>
            <person name="White D.D."/>
            <person name="White J.D."/>
            <person name="Wiley G.B."/>
            <person name="Wincker P."/>
            <person name="Xing Y."/>
            <person name="Yang L."/>
            <person name="Yao Z."/>
            <person name="Ying F."/>
            <person name="Zhai J."/>
            <person name="Zhou L."/>
            <person name="Zuber A."/>
            <person name="Denarie J."/>
            <person name="Dixon R.A."/>
            <person name="May G.D."/>
            <person name="Schwartz D.C."/>
            <person name="Rogers J."/>
            <person name="Quetier F."/>
            <person name="Town C.D."/>
            <person name="Roe B.A."/>
        </authorList>
    </citation>
    <scope>NUCLEOTIDE SEQUENCE [LARGE SCALE GENOMIC DNA]</scope>
    <source>
        <strain evidence="1">A17</strain>
        <strain evidence="2 3">cv. Jemalong A17</strain>
    </source>
</reference>
<evidence type="ECO:0000313" key="3">
    <source>
        <dbReference type="Proteomes" id="UP000002051"/>
    </source>
</evidence>
<dbReference type="PaxDb" id="3880-AES65226"/>
<keyword evidence="3" id="KW-1185">Reference proteome</keyword>
<reference evidence="2" key="3">
    <citation type="submission" date="2015-04" db="UniProtKB">
        <authorList>
            <consortium name="EnsemblPlants"/>
        </authorList>
    </citation>
    <scope>IDENTIFICATION</scope>
    <source>
        <strain evidence="2">cv. Jemalong A17</strain>
    </source>
</reference>
<name>G7IN23_MEDTR</name>
<dbReference type="HOGENOM" id="CLU_2546030_0_0_1"/>
<dbReference type="EMBL" id="CM001218">
    <property type="protein sequence ID" value="AES65226.1"/>
    <property type="molecule type" value="Genomic_DNA"/>
</dbReference>
<evidence type="ECO:0000313" key="1">
    <source>
        <dbReference type="EMBL" id="AES65226.1"/>
    </source>
</evidence>
<organism evidence="1 3">
    <name type="scientific">Medicago truncatula</name>
    <name type="common">Barrel medic</name>
    <name type="synonym">Medicago tribuloides</name>
    <dbReference type="NCBI Taxonomy" id="3880"/>
    <lineage>
        <taxon>Eukaryota</taxon>
        <taxon>Viridiplantae</taxon>
        <taxon>Streptophyta</taxon>
        <taxon>Embryophyta</taxon>
        <taxon>Tracheophyta</taxon>
        <taxon>Spermatophyta</taxon>
        <taxon>Magnoliopsida</taxon>
        <taxon>eudicotyledons</taxon>
        <taxon>Gunneridae</taxon>
        <taxon>Pentapetalae</taxon>
        <taxon>rosids</taxon>
        <taxon>fabids</taxon>
        <taxon>Fabales</taxon>
        <taxon>Fabaceae</taxon>
        <taxon>Papilionoideae</taxon>
        <taxon>50 kb inversion clade</taxon>
        <taxon>NPAAA clade</taxon>
        <taxon>Hologalegina</taxon>
        <taxon>IRL clade</taxon>
        <taxon>Trifolieae</taxon>
        <taxon>Medicago</taxon>
    </lineage>
</organism>